<evidence type="ECO:0000256" key="5">
    <source>
        <dbReference type="ARBA" id="ARBA00023098"/>
    </source>
</evidence>
<dbReference type="HAMAP" id="MF_00112">
    <property type="entry name" value="GGGP_HepGP_synthase"/>
    <property type="match status" value="1"/>
</dbReference>
<evidence type="ECO:0000256" key="4">
    <source>
        <dbReference type="ARBA" id="ARBA00022842"/>
    </source>
</evidence>
<proteinExistence type="inferred from homology"/>
<feature type="binding site" evidence="9">
    <location>
        <position position="199"/>
    </location>
    <ligand>
        <name>sn-glycerol 1-phosphate</name>
        <dbReference type="ChEBI" id="CHEBI:57685"/>
    </ligand>
</feature>
<organism evidence="10 11">
    <name type="scientific">Halobacillus naozhouensis</name>
    <dbReference type="NCBI Taxonomy" id="554880"/>
    <lineage>
        <taxon>Bacteria</taxon>
        <taxon>Bacillati</taxon>
        <taxon>Bacillota</taxon>
        <taxon>Bacilli</taxon>
        <taxon>Bacillales</taxon>
        <taxon>Bacillaceae</taxon>
        <taxon>Halobacillus</taxon>
    </lineage>
</organism>
<dbReference type="GO" id="GO:0016740">
    <property type="term" value="F:transferase activity"/>
    <property type="evidence" value="ECO:0007669"/>
    <property type="project" value="UniProtKB-KW"/>
</dbReference>
<evidence type="ECO:0000313" key="11">
    <source>
        <dbReference type="Proteomes" id="UP001221597"/>
    </source>
</evidence>
<evidence type="ECO:0000256" key="1">
    <source>
        <dbReference type="ARBA" id="ARBA00022516"/>
    </source>
</evidence>
<dbReference type="CDD" id="cd02812">
    <property type="entry name" value="PcrB_like"/>
    <property type="match status" value="1"/>
</dbReference>
<dbReference type="EMBL" id="CP121671">
    <property type="protein sequence ID" value="WFT75391.1"/>
    <property type="molecule type" value="Genomic_DNA"/>
</dbReference>
<feature type="binding site" evidence="9">
    <location>
        <position position="25"/>
    </location>
    <ligand>
        <name>Mg(2+)</name>
        <dbReference type="ChEBI" id="CHEBI:18420"/>
    </ligand>
</feature>
<keyword evidence="4 9" id="KW-0460">Magnesium</keyword>
<feature type="binding site" evidence="9">
    <location>
        <begin position="169"/>
        <end position="174"/>
    </location>
    <ligand>
        <name>sn-glycerol 1-phosphate</name>
        <dbReference type="ChEBI" id="CHEBI:57685"/>
    </ligand>
</feature>
<comment type="catalytic activity">
    <reaction evidence="8 9">
        <text>sn-glycerol 1-phosphate + all-trans-heptaprenyl diphosphate = 3-heptaprenyl-sn-glycero-1-phosphate + diphosphate</text>
        <dbReference type="Rhea" id="RHEA:33495"/>
        <dbReference type="ChEBI" id="CHEBI:33019"/>
        <dbReference type="ChEBI" id="CHEBI:57685"/>
        <dbReference type="ChEBI" id="CHEBI:58206"/>
        <dbReference type="ChEBI" id="CHEBI:64781"/>
        <dbReference type="EC" id="2.5.1.n9"/>
    </reaction>
</comment>
<keyword evidence="6 9" id="KW-0594">Phospholipid biosynthesis</keyword>
<evidence type="ECO:0000256" key="7">
    <source>
        <dbReference type="ARBA" id="ARBA00023264"/>
    </source>
</evidence>
<evidence type="ECO:0000313" key="10">
    <source>
        <dbReference type="EMBL" id="WFT75391.1"/>
    </source>
</evidence>
<comment type="caution">
    <text evidence="9">Lacks conserved residue(s) required for the propagation of feature annotation.</text>
</comment>
<keyword evidence="1 9" id="KW-0444">Lipid biosynthesis</keyword>
<evidence type="ECO:0000256" key="2">
    <source>
        <dbReference type="ARBA" id="ARBA00022679"/>
    </source>
</evidence>
<dbReference type="InterPro" id="IPR039074">
    <property type="entry name" value="GGGP/HepGP_synthase_I"/>
</dbReference>
<keyword evidence="5 9" id="KW-0443">Lipid metabolism</keyword>
<dbReference type="Pfam" id="PF01884">
    <property type="entry name" value="PcrB"/>
    <property type="match status" value="1"/>
</dbReference>
<dbReference type="NCBIfam" id="NF003197">
    <property type="entry name" value="PRK04169.1-1"/>
    <property type="match status" value="1"/>
</dbReference>
<gene>
    <name evidence="9" type="primary">pcrB</name>
    <name evidence="10" type="ORF">P9989_03055</name>
</gene>
<sequence>MDKGYGGICTVYNNVKEWNHVFKLDPNKHLSDSDLNLVGRSGTDAVIIGGTDGVTYDNVTALLMRMQAFELPCLLEVSALEAISPEFDGYLIPMVMNSREKRYMLDVQHEAVKQYGDFIEWNDMFVEGYCVMNEQAKVFQAANCTLPDYEDVIAYARMAEHMFHLPVFYIEYSGRFGDVNLVREIAEQLDKTLLFYGGGIRSEADARQMKPYADVIVVGDIIYENIQAALETVQACKK</sequence>
<dbReference type="PANTHER" id="PTHR40029">
    <property type="match status" value="1"/>
</dbReference>
<dbReference type="NCBIfam" id="TIGR01768">
    <property type="entry name" value="GGGP-family"/>
    <property type="match status" value="1"/>
</dbReference>
<dbReference type="SUPFAM" id="SSF51395">
    <property type="entry name" value="FMN-linked oxidoreductases"/>
    <property type="match status" value="1"/>
</dbReference>
<comment type="similarity">
    <text evidence="9">Belongs to the GGGP/HepGP synthase family. Group I subfamily.</text>
</comment>
<keyword evidence="7 9" id="KW-1208">Phospholipid metabolism</keyword>
<feature type="binding site" evidence="9">
    <location>
        <position position="51"/>
    </location>
    <ligand>
        <name>Mg(2+)</name>
        <dbReference type="ChEBI" id="CHEBI:18420"/>
    </ligand>
</feature>
<keyword evidence="2 9" id="KW-0808">Transferase</keyword>
<evidence type="ECO:0000256" key="9">
    <source>
        <dbReference type="HAMAP-Rule" id="MF_00112"/>
    </source>
</evidence>
<evidence type="ECO:0000256" key="6">
    <source>
        <dbReference type="ARBA" id="ARBA00023209"/>
    </source>
</evidence>
<reference evidence="10 11" key="1">
    <citation type="submission" date="2023-04" db="EMBL/GenBank/DDBJ databases">
        <title>Genome sequence of Halobacillus naozhouensis KACC 21980.</title>
        <authorList>
            <person name="Kim S."/>
            <person name="Heo J."/>
            <person name="Kwon S.-W."/>
        </authorList>
    </citation>
    <scope>NUCLEOTIDE SEQUENCE [LARGE SCALE GENOMIC DNA]</scope>
    <source>
        <strain evidence="10 11">KCTC 13234</strain>
    </source>
</reference>
<feature type="binding site" evidence="9">
    <location>
        <position position="23"/>
    </location>
    <ligand>
        <name>sn-glycerol 1-phosphate</name>
        <dbReference type="ChEBI" id="CHEBI:57685"/>
    </ligand>
</feature>
<dbReference type="EC" id="2.5.1.n9" evidence="9"/>
<accession>A0ABY8J006</accession>
<evidence type="ECO:0000256" key="3">
    <source>
        <dbReference type="ARBA" id="ARBA00022723"/>
    </source>
</evidence>
<dbReference type="Gene3D" id="3.20.20.390">
    <property type="entry name" value="FMN-linked oxidoreductases"/>
    <property type="match status" value="1"/>
</dbReference>
<keyword evidence="3 9" id="KW-0479">Metal-binding</keyword>
<dbReference type="InterPro" id="IPR008205">
    <property type="entry name" value="GGGP_HepGP_synthase"/>
</dbReference>
<dbReference type="Proteomes" id="UP001221597">
    <property type="component" value="Chromosome"/>
</dbReference>
<comment type="subunit">
    <text evidence="9">Homodimer.</text>
</comment>
<dbReference type="InterPro" id="IPR038597">
    <property type="entry name" value="GGGP/HepGP_synthase_sf"/>
</dbReference>
<dbReference type="RefSeq" id="WP_283077355.1">
    <property type="nucleotide sequence ID" value="NZ_CP121671.1"/>
</dbReference>
<dbReference type="NCBIfam" id="NF003199">
    <property type="entry name" value="PRK04169.1-3"/>
    <property type="match status" value="1"/>
</dbReference>
<protein>
    <recommendedName>
        <fullName evidence="9">Heptaprenylglyceryl phosphate synthase</fullName>
        <shortName evidence="9">HepGP synthase</shortName>
        <ecNumber evidence="9">2.5.1.n9</ecNumber>
    </recommendedName>
    <alternativeName>
        <fullName evidence="9">Glycerol-1-phosphate heptaprenyltransferase</fullName>
    </alternativeName>
</protein>
<name>A0ABY8J006_9BACI</name>
<comment type="function">
    <text evidence="9">Prenyltransferase that catalyzes in vivo the transfer of the heptaprenyl moiety of heptaprenyl pyrophosphate (HepPP; 35 carbon atoms) to the C3 hydroxyl of sn-glycerol-1-phosphate (G1P), producing heptaprenylglyceryl phosphate (HepGP). This reaction is an ether-bond-formation step in the biosynthesis of archaea-type G1P-based membrane lipids found in Bacillales.</text>
</comment>
<dbReference type="PANTHER" id="PTHR40029:SF2">
    <property type="entry name" value="HEPTAPRENYLGLYCERYL PHOSPHATE SYNTHASE"/>
    <property type="match status" value="1"/>
</dbReference>
<comment type="pathway">
    <text evidence="9">Membrane lipid metabolism; glycerophospholipid metabolism.</text>
</comment>
<keyword evidence="11" id="KW-1185">Reference proteome</keyword>
<evidence type="ECO:0000256" key="8">
    <source>
        <dbReference type="ARBA" id="ARBA00048318"/>
    </source>
</evidence>
<comment type="cofactor">
    <cofactor evidence="9">
        <name>Mg(2+)</name>
        <dbReference type="ChEBI" id="CHEBI:18420"/>
    </cofactor>
</comment>
<feature type="binding site" evidence="9">
    <location>
        <begin position="219"/>
        <end position="220"/>
    </location>
    <ligand>
        <name>sn-glycerol 1-phosphate</name>
        <dbReference type="ChEBI" id="CHEBI:57685"/>
    </ligand>
</feature>